<sequence length="136" mass="15238">MHAQKTLYRGIPPPRTILYRISLVTWTPLSTTRPISATDAISPDAVTRYATLFKRLDTTGRGFINGRDLMEVFARSRLSEHTLASIWQHADRDLDGSLTVPEFIVAMALIDLARSGEEVPDSIPIEYLRAAYCVAF</sequence>
<proteinExistence type="predicted"/>
<dbReference type="EMBL" id="JAMZIH010005549">
    <property type="protein sequence ID" value="KAJ1675001.1"/>
    <property type="molecule type" value="Genomic_DNA"/>
</dbReference>
<evidence type="ECO:0000313" key="2">
    <source>
        <dbReference type="Proteomes" id="UP001145114"/>
    </source>
</evidence>
<dbReference type="Proteomes" id="UP001145114">
    <property type="component" value="Unassembled WGS sequence"/>
</dbReference>
<name>A0ACC1HH77_9FUNG</name>
<organism evidence="1 2">
    <name type="scientific">Spiromyces aspiralis</name>
    <dbReference type="NCBI Taxonomy" id="68401"/>
    <lineage>
        <taxon>Eukaryota</taxon>
        <taxon>Fungi</taxon>
        <taxon>Fungi incertae sedis</taxon>
        <taxon>Zoopagomycota</taxon>
        <taxon>Kickxellomycotina</taxon>
        <taxon>Kickxellomycetes</taxon>
        <taxon>Kickxellales</taxon>
        <taxon>Kickxellaceae</taxon>
        <taxon>Spiromyces</taxon>
    </lineage>
</organism>
<comment type="caution">
    <text evidence="1">The sequence shown here is derived from an EMBL/GenBank/DDBJ whole genome shotgun (WGS) entry which is preliminary data.</text>
</comment>
<protein>
    <submittedName>
        <fullName evidence="1">Intersectin 1 (SH3 domain protein)</fullName>
    </submittedName>
</protein>
<gene>
    <name evidence="1" type="primary">ITSN1</name>
    <name evidence="1" type="ORF">EV182_002139</name>
</gene>
<reference evidence="1" key="1">
    <citation type="submission" date="2022-06" db="EMBL/GenBank/DDBJ databases">
        <title>Phylogenomic reconstructions and comparative analyses of Kickxellomycotina fungi.</title>
        <authorList>
            <person name="Reynolds N.K."/>
            <person name="Stajich J.E."/>
            <person name="Barry K."/>
            <person name="Grigoriev I.V."/>
            <person name="Crous P."/>
            <person name="Smith M.E."/>
        </authorList>
    </citation>
    <scope>NUCLEOTIDE SEQUENCE</scope>
    <source>
        <strain evidence="1">RSA 2271</strain>
    </source>
</reference>
<evidence type="ECO:0000313" key="1">
    <source>
        <dbReference type="EMBL" id="KAJ1675001.1"/>
    </source>
</evidence>
<accession>A0ACC1HH77</accession>
<keyword evidence="2" id="KW-1185">Reference proteome</keyword>